<dbReference type="InterPro" id="IPR044880">
    <property type="entry name" value="NCX_ion-bd_dom_sf"/>
</dbReference>
<name>A0ABD6CDB6_9EURY</name>
<feature type="domain" description="Sodium/calcium exchanger membrane region" evidence="6">
    <location>
        <begin position="179"/>
        <end position="310"/>
    </location>
</feature>
<evidence type="ECO:0000313" key="7">
    <source>
        <dbReference type="EMBL" id="MFD1587560.1"/>
    </source>
</evidence>
<protein>
    <submittedName>
        <fullName evidence="7">Calcium/sodium antiporter</fullName>
    </submittedName>
</protein>
<evidence type="ECO:0000256" key="1">
    <source>
        <dbReference type="ARBA" id="ARBA00004141"/>
    </source>
</evidence>
<keyword evidence="8" id="KW-1185">Reference proteome</keyword>
<feature type="transmembrane region" description="Helical" evidence="5">
    <location>
        <begin position="112"/>
        <end position="130"/>
    </location>
</feature>
<accession>A0ABD6CDB6</accession>
<evidence type="ECO:0000256" key="3">
    <source>
        <dbReference type="ARBA" id="ARBA00022989"/>
    </source>
</evidence>
<feature type="transmembrane region" description="Helical" evidence="5">
    <location>
        <begin position="84"/>
        <end position="100"/>
    </location>
</feature>
<comment type="caution">
    <text evidence="7">The sequence shown here is derived from an EMBL/GenBank/DDBJ whole genome shotgun (WGS) entry which is preliminary data.</text>
</comment>
<evidence type="ECO:0000256" key="4">
    <source>
        <dbReference type="ARBA" id="ARBA00023136"/>
    </source>
</evidence>
<reference evidence="7 8" key="1">
    <citation type="journal article" date="2019" name="Int. J. Syst. Evol. Microbiol.">
        <title>The Global Catalogue of Microorganisms (GCM) 10K type strain sequencing project: providing services to taxonomists for standard genome sequencing and annotation.</title>
        <authorList>
            <consortium name="The Broad Institute Genomics Platform"/>
            <consortium name="The Broad Institute Genome Sequencing Center for Infectious Disease"/>
            <person name="Wu L."/>
            <person name="Ma J."/>
        </authorList>
    </citation>
    <scope>NUCLEOTIDE SEQUENCE [LARGE SCALE GENOMIC DNA]</scope>
    <source>
        <strain evidence="7 8">CGMCC 1.12125</strain>
    </source>
</reference>
<evidence type="ECO:0000259" key="6">
    <source>
        <dbReference type="Pfam" id="PF01699"/>
    </source>
</evidence>
<keyword evidence="3 5" id="KW-1133">Transmembrane helix</keyword>
<dbReference type="InterPro" id="IPR004837">
    <property type="entry name" value="NaCa_Exmemb"/>
</dbReference>
<dbReference type="Pfam" id="PF01699">
    <property type="entry name" value="Na_Ca_ex"/>
    <property type="match status" value="2"/>
</dbReference>
<dbReference type="PANTHER" id="PTHR10846:SF8">
    <property type="entry name" value="INNER MEMBRANE PROTEIN YRBG"/>
    <property type="match status" value="1"/>
</dbReference>
<gene>
    <name evidence="7" type="ORF">ACFR9U_11235</name>
</gene>
<feature type="transmembrane region" description="Helical" evidence="5">
    <location>
        <begin position="41"/>
        <end position="64"/>
    </location>
</feature>
<evidence type="ECO:0000256" key="2">
    <source>
        <dbReference type="ARBA" id="ARBA00022692"/>
    </source>
</evidence>
<dbReference type="PANTHER" id="PTHR10846">
    <property type="entry name" value="SODIUM/POTASSIUM/CALCIUM EXCHANGER"/>
    <property type="match status" value="1"/>
</dbReference>
<dbReference type="AlphaFoldDB" id="A0ABD6CDB6"/>
<dbReference type="GO" id="GO:0016020">
    <property type="term" value="C:membrane"/>
    <property type="evidence" value="ECO:0007669"/>
    <property type="project" value="UniProtKB-SubCell"/>
</dbReference>
<sequence>MSAGTAIAIDLVVVCLTIGGLYVGAGRLVAGAVAVSERLGLSELVIGLTIVAVGTSAPELVVTLDAAVEGQASIAMGNVVGSNVFNLGLILGGIALLGPVTVPHRVVSRDGLVLLAVGAVTTAFVLDLQLGRIEGLALVAVWIGYVGLLVRSDANRTRERPETVPLPSDPTDHWEGVVSVLQLVGGLVVVVASAHFLVTSAADLARLVGLSEWAIGNTVVAVGTSTPELATAVIATRRDQQDVSAGSLLGSDLTNVTLGLGGAAVLAPLEVSSQAPVGVGLLALTVAVVVVLAWTDAELTRPEGAVIVAFALGRWIVAVT</sequence>
<organism evidence="7 8">
    <name type="scientific">Halorientalis brevis</name>
    <dbReference type="NCBI Taxonomy" id="1126241"/>
    <lineage>
        <taxon>Archaea</taxon>
        <taxon>Methanobacteriati</taxon>
        <taxon>Methanobacteriota</taxon>
        <taxon>Stenosarchaea group</taxon>
        <taxon>Halobacteria</taxon>
        <taxon>Halobacteriales</taxon>
        <taxon>Haloarculaceae</taxon>
        <taxon>Halorientalis</taxon>
    </lineage>
</organism>
<feature type="transmembrane region" description="Helical" evidence="5">
    <location>
        <begin position="136"/>
        <end position="154"/>
    </location>
</feature>
<feature type="transmembrane region" description="Helical" evidence="5">
    <location>
        <begin position="6"/>
        <end position="29"/>
    </location>
</feature>
<comment type="subcellular location">
    <subcellularLocation>
        <location evidence="1">Membrane</location>
        <topology evidence="1">Multi-pass membrane protein</topology>
    </subcellularLocation>
</comment>
<dbReference type="NCBIfam" id="TIGR00367">
    <property type="entry name" value="calcium/sodium antiporter"/>
    <property type="match status" value="1"/>
</dbReference>
<keyword evidence="2 5" id="KW-0812">Transmembrane</keyword>
<dbReference type="EMBL" id="JBHUDJ010000003">
    <property type="protein sequence ID" value="MFD1587560.1"/>
    <property type="molecule type" value="Genomic_DNA"/>
</dbReference>
<evidence type="ECO:0000256" key="5">
    <source>
        <dbReference type="SAM" id="Phobius"/>
    </source>
</evidence>
<keyword evidence="4 5" id="KW-0472">Membrane</keyword>
<dbReference type="InterPro" id="IPR004481">
    <property type="entry name" value="K/Na/Ca-exchanger"/>
</dbReference>
<feature type="domain" description="Sodium/calcium exchanger membrane region" evidence="6">
    <location>
        <begin position="11"/>
        <end position="149"/>
    </location>
</feature>
<dbReference type="Proteomes" id="UP001597119">
    <property type="component" value="Unassembled WGS sequence"/>
</dbReference>
<proteinExistence type="predicted"/>
<evidence type="ECO:0000313" key="8">
    <source>
        <dbReference type="Proteomes" id="UP001597119"/>
    </source>
</evidence>
<dbReference type="RefSeq" id="WP_247373038.1">
    <property type="nucleotide sequence ID" value="NZ_JALLGV010000001.1"/>
</dbReference>
<dbReference type="Gene3D" id="1.20.1420.30">
    <property type="entry name" value="NCX, central ion-binding region"/>
    <property type="match status" value="2"/>
</dbReference>
<feature type="transmembrane region" description="Helical" evidence="5">
    <location>
        <begin position="275"/>
        <end position="294"/>
    </location>
</feature>
<feature type="transmembrane region" description="Helical" evidence="5">
    <location>
        <begin position="174"/>
        <end position="198"/>
    </location>
</feature>